<dbReference type="Gene3D" id="2.40.10.340">
    <property type="entry name" value="Rod shape-determining protein MreC, domain 1"/>
    <property type="match status" value="1"/>
</dbReference>
<dbReference type="InterPro" id="IPR055342">
    <property type="entry name" value="MreC_beta-barrel_core"/>
</dbReference>
<evidence type="ECO:0000256" key="5">
    <source>
        <dbReference type="PIRNR" id="PIRNR038471"/>
    </source>
</evidence>
<organism evidence="7 8">
    <name type="scientific">Marinihelvus fidelis</name>
    <dbReference type="NCBI Taxonomy" id="2613842"/>
    <lineage>
        <taxon>Bacteria</taxon>
        <taxon>Pseudomonadati</taxon>
        <taxon>Pseudomonadota</taxon>
        <taxon>Gammaproteobacteria</taxon>
        <taxon>Chromatiales</taxon>
        <taxon>Wenzhouxiangellaceae</taxon>
        <taxon>Marinihelvus</taxon>
    </lineage>
</organism>
<comment type="caution">
    <text evidence="7">The sequence shown here is derived from an EMBL/GenBank/DDBJ whole genome shotgun (WGS) entry which is preliminary data.</text>
</comment>
<dbReference type="GO" id="GO:0008360">
    <property type="term" value="P:regulation of cell shape"/>
    <property type="evidence" value="ECO:0007669"/>
    <property type="project" value="UniProtKB-KW"/>
</dbReference>
<keyword evidence="3 5" id="KW-0133">Cell shape</keyword>
<dbReference type="Pfam" id="PF04085">
    <property type="entry name" value="MreC"/>
    <property type="match status" value="1"/>
</dbReference>
<protein>
    <recommendedName>
        <fullName evidence="2 5">Cell shape-determining protein MreC</fullName>
    </recommendedName>
    <alternativeName>
        <fullName evidence="4 5">Cell shape protein MreC</fullName>
    </alternativeName>
</protein>
<accession>A0A5N0T8D8</accession>
<dbReference type="InterPro" id="IPR042175">
    <property type="entry name" value="Cell/Rod_MreC_2"/>
</dbReference>
<comment type="similarity">
    <text evidence="1 5">Belongs to the MreC family.</text>
</comment>
<keyword evidence="8" id="KW-1185">Reference proteome</keyword>
<dbReference type="EMBL" id="VYXP01000006">
    <property type="protein sequence ID" value="KAA9131021.1"/>
    <property type="molecule type" value="Genomic_DNA"/>
</dbReference>
<dbReference type="AlphaFoldDB" id="A0A5N0T8D8"/>
<dbReference type="InterPro" id="IPR007221">
    <property type="entry name" value="MreC"/>
</dbReference>
<dbReference type="PANTHER" id="PTHR34138">
    <property type="entry name" value="CELL SHAPE-DETERMINING PROTEIN MREC"/>
    <property type="match status" value="1"/>
</dbReference>
<evidence type="ECO:0000256" key="2">
    <source>
        <dbReference type="ARBA" id="ARBA00013855"/>
    </source>
</evidence>
<evidence type="ECO:0000259" key="6">
    <source>
        <dbReference type="Pfam" id="PF04085"/>
    </source>
</evidence>
<evidence type="ECO:0000313" key="7">
    <source>
        <dbReference type="EMBL" id="KAA9131021.1"/>
    </source>
</evidence>
<dbReference type="PIRSF" id="PIRSF038471">
    <property type="entry name" value="MreC"/>
    <property type="match status" value="1"/>
</dbReference>
<proteinExistence type="inferred from homology"/>
<evidence type="ECO:0000256" key="3">
    <source>
        <dbReference type="ARBA" id="ARBA00022960"/>
    </source>
</evidence>
<evidence type="ECO:0000313" key="8">
    <source>
        <dbReference type="Proteomes" id="UP000325372"/>
    </source>
</evidence>
<evidence type="ECO:0000256" key="1">
    <source>
        <dbReference type="ARBA" id="ARBA00009369"/>
    </source>
</evidence>
<gene>
    <name evidence="7" type="primary">mreC</name>
    <name evidence="7" type="ORF">F3N42_11790</name>
</gene>
<name>A0A5N0T8D8_9GAMM</name>
<dbReference type="InterPro" id="IPR042177">
    <property type="entry name" value="Cell/Rod_1"/>
</dbReference>
<dbReference type="GO" id="GO:0005886">
    <property type="term" value="C:plasma membrane"/>
    <property type="evidence" value="ECO:0007669"/>
    <property type="project" value="TreeGrafter"/>
</dbReference>
<dbReference type="Gene3D" id="2.40.10.350">
    <property type="entry name" value="Rod shape-determining protein MreC, domain 2"/>
    <property type="match status" value="1"/>
</dbReference>
<evidence type="ECO:0000256" key="4">
    <source>
        <dbReference type="ARBA" id="ARBA00032089"/>
    </source>
</evidence>
<dbReference type="NCBIfam" id="TIGR00219">
    <property type="entry name" value="mreC"/>
    <property type="match status" value="1"/>
</dbReference>
<dbReference type="RefSeq" id="WP_150864659.1">
    <property type="nucleotide sequence ID" value="NZ_VYXP01000006.1"/>
</dbReference>
<comment type="function">
    <text evidence="5">Involved in formation and maintenance of cell shape.</text>
</comment>
<feature type="domain" description="Rod shape-determining protein MreC beta-barrel core" evidence="6">
    <location>
        <begin position="131"/>
        <end position="276"/>
    </location>
</feature>
<reference evidence="7 8" key="1">
    <citation type="submission" date="2019-09" db="EMBL/GenBank/DDBJ databases">
        <title>Wenzhouxiangella sp. Genome sequencing and assembly.</title>
        <authorList>
            <person name="Zhang R."/>
        </authorList>
    </citation>
    <scope>NUCLEOTIDE SEQUENCE [LARGE SCALE GENOMIC DNA]</scope>
    <source>
        <strain evidence="7 8">W260</strain>
    </source>
</reference>
<sequence>MRIDNPDVNRGTGQGRLSTPRLMLYLLLSVLLMAMDQSGRFIPRIRAALDYAVEPVYLLAELPARALRGVAGYSRSWSRLAAENERLESQVLGQSAQMLQMAALVEENQRLRDLLRATEGRQLDFRFAELISVSLDPYAHQVVIDRGQVDGVSVGQAVIDGLGVMGQVESIQWGQSRVRLISDPEHALPVQILRTGQRTVAYGTGDPARLRLPNLPIQADVRPDDMLVTSGLGDRFPAGFPVAVISAIDRDTDGAFAMVEARPTAALDRGREVLLVIAPEATEDVQ</sequence>
<dbReference type="PANTHER" id="PTHR34138:SF1">
    <property type="entry name" value="CELL SHAPE-DETERMINING PROTEIN MREC"/>
    <property type="match status" value="1"/>
</dbReference>
<dbReference type="Proteomes" id="UP000325372">
    <property type="component" value="Unassembled WGS sequence"/>
</dbReference>